<keyword evidence="1" id="KW-0175">Coiled coil</keyword>
<name>A0A165BD98_9APHY</name>
<reference evidence="3 4" key="1">
    <citation type="journal article" date="2016" name="Mol. Biol. Evol.">
        <title>Comparative Genomics of Early-Diverging Mushroom-Forming Fungi Provides Insights into the Origins of Lignocellulose Decay Capabilities.</title>
        <authorList>
            <person name="Nagy L.G."/>
            <person name="Riley R."/>
            <person name="Tritt A."/>
            <person name="Adam C."/>
            <person name="Daum C."/>
            <person name="Floudas D."/>
            <person name="Sun H."/>
            <person name="Yadav J.S."/>
            <person name="Pangilinan J."/>
            <person name="Larsson K.H."/>
            <person name="Matsuura K."/>
            <person name="Barry K."/>
            <person name="Labutti K."/>
            <person name="Kuo R."/>
            <person name="Ohm R.A."/>
            <person name="Bhattacharya S.S."/>
            <person name="Shirouzu T."/>
            <person name="Yoshinaga Y."/>
            <person name="Martin F.M."/>
            <person name="Grigoriev I.V."/>
            <person name="Hibbett D.S."/>
        </authorList>
    </citation>
    <scope>NUCLEOTIDE SEQUENCE [LARGE SCALE GENOMIC DNA]</scope>
    <source>
        <strain evidence="3 4">93-53</strain>
    </source>
</reference>
<feature type="compositionally biased region" description="Polar residues" evidence="2">
    <location>
        <begin position="294"/>
        <end position="310"/>
    </location>
</feature>
<dbReference type="STRING" id="1314785.A0A165BD98"/>
<feature type="region of interest" description="Disordered" evidence="2">
    <location>
        <begin position="53"/>
        <end position="99"/>
    </location>
</feature>
<evidence type="ECO:0000313" key="4">
    <source>
        <dbReference type="Proteomes" id="UP000076871"/>
    </source>
</evidence>
<dbReference type="EMBL" id="KV427677">
    <property type="protein sequence ID" value="KZT00788.1"/>
    <property type="molecule type" value="Genomic_DNA"/>
</dbReference>
<feature type="region of interest" description="Disordered" evidence="2">
    <location>
        <begin position="1"/>
        <end position="29"/>
    </location>
</feature>
<dbReference type="RefSeq" id="XP_040758528.1">
    <property type="nucleotide sequence ID" value="XM_040902814.1"/>
</dbReference>
<sequence>MSTSRSSTPRSAPPPIQLPSSDKPLPPNFLRNQQALLGLAGLVGGVNPAQLAKQRGTSAQNPIVIDDSETPVGTGPVTSQPASISRHPTRANFDTSQLPRPSNEEIIATLVRQGNVVPVIESLLRLLSGSAPTTPPPPHLHKRSGFEHIDSRAAPPLKRRKLNRVPAGATDWDVPYPFHEGQGPQDYKTNWAKDRVRELLADLVGLLRAAAKKAAAKEYQQQQEEERRRRLSVQRQGWINGHYRMKTAFYGLEKDVYTQPPSGGDGRSLRKPVLSGTSTPGARPSSEIAPIATSARQTMSEPPSQPSSLASADHPADTPLDIFDSHQVQELQTVQADQQQVVSNIANAEQSNDFASPVFSSDRTQPYFDDWLALLNSFPAGDLNDASSATDIQILLNDLGITDTTCYDLIPMSASTPDDATASTSGSSPAYTPAETPLSEPFPMLDSIPDYLIDPALFDMSASDASVLALDTLAQDVDQHGSMASKMALSDATGQPQIGSAPVTATAMNTDSPPTPTLTNMDSFVGSPRSSAEQDAEEEALTPQWTWPLGDLGEVGRSDTDVVAIGIGEEGMRLDDMGVSVEDMRAFERELEKACMPVEAPAQQVQLDVDEGRPTTQPLQEAIEDTAWFATPAQEPEEHGQAAGLSISVSGQATPPFASTNALSQLQQDNHTADTSGEMGASAATLNVETTESSTHANAQAETQKAVGNVVSSAPLHEVSLLEPTVQQQTQNLQPPFSSIPSQFQPRSLFGSQAHLYSQSYSHTLQQPHVFPTAKPTFSPTVPYTSTASASPSPYAALSSLLSLAGSLHPLGSIPSSGSISPRAGANKNLNRNSAVKGKGSGKSKAEILAKARMLRNELEKARERARVELWEVSVEQGGLVNVGKEFGKK</sequence>
<evidence type="ECO:0000256" key="1">
    <source>
        <dbReference type="SAM" id="Coils"/>
    </source>
</evidence>
<feature type="coiled-coil region" evidence="1">
    <location>
        <begin position="209"/>
        <end position="236"/>
    </location>
</feature>
<feature type="region of interest" description="Disordered" evidence="2">
    <location>
        <begin position="817"/>
        <end position="843"/>
    </location>
</feature>
<accession>A0A165BD98</accession>
<feature type="compositionally biased region" description="Polar residues" evidence="2">
    <location>
        <begin position="416"/>
        <end position="430"/>
    </location>
</feature>
<dbReference type="AlphaFoldDB" id="A0A165BD98"/>
<evidence type="ECO:0000256" key="2">
    <source>
        <dbReference type="SAM" id="MobiDB-lite"/>
    </source>
</evidence>
<feature type="region of interest" description="Disordered" evidence="2">
    <location>
        <begin position="416"/>
        <end position="438"/>
    </location>
</feature>
<dbReference type="OrthoDB" id="3264780at2759"/>
<dbReference type="GeneID" id="63819845"/>
<dbReference type="Proteomes" id="UP000076871">
    <property type="component" value="Unassembled WGS sequence"/>
</dbReference>
<gene>
    <name evidence="3" type="ORF">LAESUDRAFT_526840</name>
</gene>
<feature type="region of interest" description="Disordered" evidence="2">
    <location>
        <begin position="259"/>
        <end position="320"/>
    </location>
</feature>
<protein>
    <submittedName>
        <fullName evidence="3">Uncharacterized protein</fullName>
    </submittedName>
</protein>
<keyword evidence="4" id="KW-1185">Reference proteome</keyword>
<dbReference type="InParanoid" id="A0A165BD98"/>
<evidence type="ECO:0000313" key="3">
    <source>
        <dbReference type="EMBL" id="KZT00788.1"/>
    </source>
</evidence>
<feature type="compositionally biased region" description="Low complexity" evidence="2">
    <location>
        <begin position="1"/>
        <end position="10"/>
    </location>
</feature>
<proteinExistence type="predicted"/>
<organism evidence="3 4">
    <name type="scientific">Laetiporus sulphureus 93-53</name>
    <dbReference type="NCBI Taxonomy" id="1314785"/>
    <lineage>
        <taxon>Eukaryota</taxon>
        <taxon>Fungi</taxon>
        <taxon>Dikarya</taxon>
        <taxon>Basidiomycota</taxon>
        <taxon>Agaricomycotina</taxon>
        <taxon>Agaricomycetes</taxon>
        <taxon>Polyporales</taxon>
        <taxon>Laetiporus</taxon>
    </lineage>
</organism>